<comment type="similarity">
    <text evidence="2 7">Belongs to the cation transport ATPase (P-type) (TC 3.A.3) family. Type IB subfamily.</text>
</comment>
<feature type="domain" description="P-type ATPase A" evidence="8">
    <location>
        <begin position="198"/>
        <end position="294"/>
    </location>
</feature>
<dbReference type="NCBIfam" id="TIGR01525">
    <property type="entry name" value="ATPase-IB_hvy"/>
    <property type="match status" value="1"/>
</dbReference>
<proteinExistence type="inferred from homology"/>
<evidence type="ECO:0000256" key="1">
    <source>
        <dbReference type="ARBA" id="ARBA00004370"/>
    </source>
</evidence>
<evidence type="ECO:0000256" key="3">
    <source>
        <dbReference type="ARBA" id="ARBA00022692"/>
    </source>
</evidence>
<keyword evidence="4" id="KW-1278">Translocase</keyword>
<dbReference type="NCBIfam" id="TIGR01494">
    <property type="entry name" value="ATPase_P-type"/>
    <property type="match status" value="1"/>
</dbReference>
<dbReference type="PRINTS" id="PR00120">
    <property type="entry name" value="HATPASE"/>
</dbReference>
<name>A0A2G6E769_9BACT</name>
<dbReference type="PANTHER" id="PTHR48085:SF5">
    <property type="entry name" value="CADMIUM_ZINC-TRANSPORTING ATPASE HMA4-RELATED"/>
    <property type="match status" value="1"/>
</dbReference>
<dbReference type="InterPro" id="IPR001757">
    <property type="entry name" value="P_typ_ATPase"/>
</dbReference>
<dbReference type="InterPro" id="IPR023299">
    <property type="entry name" value="ATPase_P-typ_cyto_dom_N"/>
</dbReference>
<comment type="caution">
    <text evidence="9">The sequence shown here is derived from an EMBL/GenBank/DDBJ whole genome shotgun (WGS) entry which is preliminary data.</text>
</comment>
<dbReference type="InterPro" id="IPR044492">
    <property type="entry name" value="P_typ_ATPase_HD_dom"/>
</dbReference>
<dbReference type="SUPFAM" id="SSF81653">
    <property type="entry name" value="Calcium ATPase, transduction domain A"/>
    <property type="match status" value="1"/>
</dbReference>
<dbReference type="Gene3D" id="3.40.1110.10">
    <property type="entry name" value="Calcium-transporting ATPase, cytoplasmic domain N"/>
    <property type="match status" value="1"/>
</dbReference>
<dbReference type="AlphaFoldDB" id="A0A2G6E769"/>
<dbReference type="InterPro" id="IPR008250">
    <property type="entry name" value="ATPase_P-typ_transduc_dom_A_sf"/>
</dbReference>
<evidence type="ECO:0000256" key="2">
    <source>
        <dbReference type="ARBA" id="ARBA00006024"/>
    </source>
</evidence>
<dbReference type="SFLD" id="SFLDF00027">
    <property type="entry name" value="p-type_atpase"/>
    <property type="match status" value="1"/>
</dbReference>
<evidence type="ECO:0000259" key="8">
    <source>
        <dbReference type="Pfam" id="PF00122"/>
    </source>
</evidence>
<evidence type="ECO:0000313" key="10">
    <source>
        <dbReference type="Proteomes" id="UP000229740"/>
    </source>
</evidence>
<dbReference type="Pfam" id="PF00122">
    <property type="entry name" value="E1-E2_ATPase"/>
    <property type="match status" value="1"/>
</dbReference>
<dbReference type="InterPro" id="IPR059000">
    <property type="entry name" value="ATPase_P-type_domA"/>
</dbReference>
<evidence type="ECO:0000256" key="4">
    <source>
        <dbReference type="ARBA" id="ARBA00022967"/>
    </source>
</evidence>
<keyword evidence="7" id="KW-0067">ATP-binding</keyword>
<keyword evidence="5" id="KW-1133">Transmembrane helix</keyword>
<dbReference type="InterPro" id="IPR036412">
    <property type="entry name" value="HAD-like_sf"/>
</dbReference>
<dbReference type="PRINTS" id="PR00119">
    <property type="entry name" value="CATATPASE"/>
</dbReference>
<reference evidence="9 10" key="1">
    <citation type="submission" date="2017-10" db="EMBL/GenBank/DDBJ databases">
        <title>Novel microbial diversity and functional potential in the marine mammal oral microbiome.</title>
        <authorList>
            <person name="Dudek N.K."/>
            <person name="Sun C.L."/>
            <person name="Burstein D."/>
            <person name="Kantor R.S."/>
            <person name="Aliaga Goltsman D.S."/>
            <person name="Bik E.M."/>
            <person name="Thomas B.C."/>
            <person name="Banfield J.F."/>
            <person name="Relman D.A."/>
        </authorList>
    </citation>
    <scope>NUCLEOTIDE SEQUENCE [LARGE SCALE GENOMIC DNA]</scope>
    <source>
        <strain evidence="9">DOLZORAL124_49_17</strain>
    </source>
</reference>
<gene>
    <name evidence="9" type="ORF">CSB45_07275</name>
</gene>
<dbReference type="GO" id="GO:0046872">
    <property type="term" value="F:metal ion binding"/>
    <property type="evidence" value="ECO:0007669"/>
    <property type="project" value="UniProtKB-KW"/>
</dbReference>
<dbReference type="EMBL" id="PDPS01000026">
    <property type="protein sequence ID" value="PID57618.1"/>
    <property type="molecule type" value="Genomic_DNA"/>
</dbReference>
<dbReference type="SFLD" id="SFLDG00002">
    <property type="entry name" value="C1.7:_P-type_atpase_like"/>
    <property type="match status" value="1"/>
</dbReference>
<dbReference type="Pfam" id="PF00702">
    <property type="entry name" value="Hydrolase"/>
    <property type="match status" value="1"/>
</dbReference>
<dbReference type="GO" id="GO:0005886">
    <property type="term" value="C:plasma membrane"/>
    <property type="evidence" value="ECO:0007669"/>
    <property type="project" value="UniProtKB-SubCell"/>
</dbReference>
<dbReference type="Gene3D" id="3.40.50.1000">
    <property type="entry name" value="HAD superfamily/HAD-like"/>
    <property type="match status" value="1"/>
</dbReference>
<dbReference type="Proteomes" id="UP000229740">
    <property type="component" value="Unassembled WGS sequence"/>
</dbReference>
<dbReference type="InterPro" id="IPR018303">
    <property type="entry name" value="ATPase_P-typ_P_site"/>
</dbReference>
<keyword evidence="7" id="KW-1003">Cell membrane</keyword>
<keyword evidence="7" id="KW-0479">Metal-binding</keyword>
<dbReference type="InterPro" id="IPR051014">
    <property type="entry name" value="Cation_Transport_ATPase_IB"/>
</dbReference>
<dbReference type="PANTHER" id="PTHR48085">
    <property type="entry name" value="CADMIUM/ZINC-TRANSPORTING ATPASE HMA2-RELATED"/>
    <property type="match status" value="1"/>
</dbReference>
<keyword evidence="7" id="KW-0547">Nucleotide-binding</keyword>
<evidence type="ECO:0000313" key="9">
    <source>
        <dbReference type="EMBL" id="PID57618.1"/>
    </source>
</evidence>
<organism evidence="9 10">
    <name type="scientific">candidate division KSB3 bacterium</name>
    <dbReference type="NCBI Taxonomy" id="2044937"/>
    <lineage>
        <taxon>Bacteria</taxon>
        <taxon>candidate division KSB3</taxon>
    </lineage>
</organism>
<dbReference type="GO" id="GO:0016887">
    <property type="term" value="F:ATP hydrolysis activity"/>
    <property type="evidence" value="ECO:0007669"/>
    <property type="project" value="InterPro"/>
</dbReference>
<sequence length="708" mass="76506">MSSHTNIFPIQIVHELPHRIRLRQNALHDPSLDVSYFEAMLYSIEGVSKVRINARAASVIVCYNGHKATRERIVYSCRSIPSDVYRLNAQRKHPHDPLSLLMQASTLLLGPLFPRPVAALVSWISSLQLFLKGLDTFINNGIKVEVLDAAAVGFSMMRCDYTTAGMIRLLLALGEYLEQLSEEKTSDLLKSLLRPQVETIWVERDGQELQLTSNELIIGDRVICGTGEMIPIDGIVVCGEASVNQSSITGESIPVRVSPESEVISGSVIEEGRITIKALQVGSETGMARISRFIENSMRMKSPSQTYSTQLADRLVPITFALGLLIYALSRDVRRAASVLTVDYSCAMKLASPVAVKVAMYTAAHCGVLLKGAQALEAFATVNTIVFDKTGTLTRGVLHVIDVVSIGSLSNDELLCLAAGAEEHYAHPAADAVVRAAKERQLALPPITRVDFIVAHGVSASVDGSEVLVGSYHFIAEDEGIDCAAVEQDVAVMYKEGRIPLFVARDGILEGLVVLQDQLRPEACGVLRELKELGMSRIVVLTGDHRDTAKALAKELDGHIDALHWELLPEDKAHIAKALQKDGNTIAFVGDGVNDAPVLVTADVGICMPHGADLARESAQVVLLKDDLSALVTARRLAMQAQRTMTNCFLSTVGVNSLLLVLASSGTLPPVLSALLHNLTTVGILAYAALAGMQKPEQDTQSQEDSYA</sequence>
<dbReference type="GO" id="GO:0005524">
    <property type="term" value="F:ATP binding"/>
    <property type="evidence" value="ECO:0007669"/>
    <property type="project" value="UniProtKB-UniRule"/>
</dbReference>
<evidence type="ECO:0000256" key="7">
    <source>
        <dbReference type="RuleBase" id="RU362081"/>
    </source>
</evidence>
<dbReference type="PROSITE" id="PS01229">
    <property type="entry name" value="COF_2"/>
    <property type="match status" value="1"/>
</dbReference>
<dbReference type="SFLD" id="SFLDS00003">
    <property type="entry name" value="Haloacid_Dehalogenase"/>
    <property type="match status" value="1"/>
</dbReference>
<keyword evidence="6" id="KW-0472">Membrane</keyword>
<evidence type="ECO:0000256" key="5">
    <source>
        <dbReference type="ARBA" id="ARBA00022989"/>
    </source>
</evidence>
<comment type="subcellular location">
    <subcellularLocation>
        <location evidence="7">Cell membrane</location>
    </subcellularLocation>
    <subcellularLocation>
        <location evidence="1">Membrane</location>
    </subcellularLocation>
</comment>
<dbReference type="InterPro" id="IPR027256">
    <property type="entry name" value="P-typ_ATPase_IB"/>
</dbReference>
<evidence type="ECO:0000256" key="6">
    <source>
        <dbReference type="ARBA" id="ARBA00023136"/>
    </source>
</evidence>
<dbReference type="Gene3D" id="2.70.150.10">
    <property type="entry name" value="Calcium-transporting ATPase, cytoplasmic transduction domain A"/>
    <property type="match status" value="1"/>
</dbReference>
<dbReference type="GO" id="GO:0019829">
    <property type="term" value="F:ATPase-coupled monoatomic cation transmembrane transporter activity"/>
    <property type="evidence" value="ECO:0007669"/>
    <property type="project" value="InterPro"/>
</dbReference>
<protein>
    <submittedName>
        <fullName evidence="9">Heavy metal translocating P-type ATPase</fullName>
    </submittedName>
</protein>
<dbReference type="SUPFAM" id="SSF56784">
    <property type="entry name" value="HAD-like"/>
    <property type="match status" value="1"/>
</dbReference>
<dbReference type="InterPro" id="IPR023214">
    <property type="entry name" value="HAD_sf"/>
</dbReference>
<dbReference type="PROSITE" id="PS00154">
    <property type="entry name" value="ATPASE_E1_E2"/>
    <property type="match status" value="1"/>
</dbReference>
<dbReference type="Pfam" id="PF19991">
    <property type="entry name" value="HMA_2"/>
    <property type="match status" value="1"/>
</dbReference>
<accession>A0A2G6E769</accession>
<keyword evidence="3" id="KW-0812">Transmembrane</keyword>